<evidence type="ECO:0000256" key="1">
    <source>
        <dbReference type="ARBA" id="ARBA00022741"/>
    </source>
</evidence>
<keyword evidence="4" id="KW-0067">ATP-binding</keyword>
<organism evidence="7 8">
    <name type="scientific">Pseudoloma neurophilia</name>
    <dbReference type="NCBI Taxonomy" id="146866"/>
    <lineage>
        <taxon>Eukaryota</taxon>
        <taxon>Fungi</taxon>
        <taxon>Fungi incertae sedis</taxon>
        <taxon>Microsporidia</taxon>
        <taxon>Pseudoloma</taxon>
    </lineage>
</organism>
<dbReference type="Gene3D" id="1.10.3380.10">
    <property type="entry name" value="Sec63 N-terminal domain-like domain"/>
    <property type="match status" value="1"/>
</dbReference>
<dbReference type="GO" id="GO:0005634">
    <property type="term" value="C:nucleus"/>
    <property type="evidence" value="ECO:0007669"/>
    <property type="project" value="TreeGrafter"/>
</dbReference>
<dbReference type="VEuPathDB" id="MicrosporidiaDB:M153_12050003"/>
<evidence type="ECO:0000313" key="8">
    <source>
        <dbReference type="Proteomes" id="UP000051530"/>
    </source>
</evidence>
<dbReference type="InterPro" id="IPR011545">
    <property type="entry name" value="DEAD/DEAH_box_helicase_dom"/>
</dbReference>
<keyword evidence="3 7" id="KW-0347">Helicase</keyword>
<keyword evidence="8" id="KW-1185">Reference proteome</keyword>
<accession>A0A0R0LV51</accession>
<evidence type="ECO:0000313" key="7">
    <source>
        <dbReference type="EMBL" id="KRH93266.1"/>
    </source>
</evidence>
<dbReference type="GO" id="GO:0004386">
    <property type="term" value="F:helicase activity"/>
    <property type="evidence" value="ECO:0007669"/>
    <property type="project" value="UniProtKB-KW"/>
</dbReference>
<evidence type="ECO:0000259" key="6">
    <source>
        <dbReference type="PROSITE" id="PS51194"/>
    </source>
</evidence>
<dbReference type="InterPro" id="IPR036390">
    <property type="entry name" value="WH_DNA-bd_sf"/>
</dbReference>
<comment type="caution">
    <text evidence="7">The sequence shown here is derived from an EMBL/GenBank/DDBJ whole genome shotgun (WGS) entry which is preliminary data.</text>
</comment>
<dbReference type="InterPro" id="IPR027417">
    <property type="entry name" value="P-loop_NTPase"/>
</dbReference>
<dbReference type="InterPro" id="IPR004179">
    <property type="entry name" value="Sec63-dom"/>
</dbReference>
<dbReference type="PROSITE" id="PS51194">
    <property type="entry name" value="HELICASE_CTER"/>
    <property type="match status" value="1"/>
</dbReference>
<keyword evidence="2" id="KW-0378">Hydrolase</keyword>
<dbReference type="OrthoDB" id="5575at2759"/>
<evidence type="ECO:0000256" key="3">
    <source>
        <dbReference type="ARBA" id="ARBA00022806"/>
    </source>
</evidence>
<dbReference type="InterPro" id="IPR001650">
    <property type="entry name" value="Helicase_C-like"/>
</dbReference>
<dbReference type="PANTHER" id="PTHR47961:SF4">
    <property type="entry name" value="ACTIVATING SIGNAL COINTEGRATOR 1 COMPLEX SUBUNIT 3"/>
    <property type="match status" value="1"/>
</dbReference>
<dbReference type="InterPro" id="IPR014001">
    <property type="entry name" value="Helicase_ATP-bd"/>
</dbReference>
<dbReference type="EMBL" id="LGUB01000410">
    <property type="protein sequence ID" value="KRH93266.1"/>
    <property type="molecule type" value="Genomic_DNA"/>
</dbReference>
<dbReference type="SUPFAM" id="SSF52540">
    <property type="entry name" value="P-loop containing nucleoside triphosphate hydrolases"/>
    <property type="match status" value="1"/>
</dbReference>
<keyword evidence="1" id="KW-0547">Nucleotide-binding</keyword>
<dbReference type="Gene3D" id="1.10.10.10">
    <property type="entry name" value="Winged helix-like DNA-binding domain superfamily/Winged helix DNA-binding domain"/>
    <property type="match status" value="1"/>
</dbReference>
<name>A0A0R0LV51_9MICR</name>
<dbReference type="Gene3D" id="3.40.50.300">
    <property type="entry name" value="P-loop containing nucleotide triphosphate hydrolases"/>
    <property type="match status" value="2"/>
</dbReference>
<dbReference type="GO" id="GO:0016787">
    <property type="term" value="F:hydrolase activity"/>
    <property type="evidence" value="ECO:0007669"/>
    <property type="project" value="UniProtKB-KW"/>
</dbReference>
<sequence length="1030" mass="119795">KKNDCPVKNQNQWIDSGGNAVYVVPLRALATEITNKLREKFSCQNCAMRRKEIDHFTLFGNTNKKMEKKLDTLGEYFEIPSSVLENIQEKYKCLLKSKYNMPCLDVMEYTGDTPFQPINARIIVTTPEKLDGCSRKLSFDYNFNLMIIDEIHLLEEERGAVIETLVARFIDKNVKNSTSNVKTPEDDLNNFKPIRIVGLSATVTNTADVAEFLKGPVFHFDDTYRQVPLKMHLIGAKETIDCSLAELEDRRRQYSSNDLQKIPDYKYSDSSKGKSRQKGFGAKIDRNKPIKINNFEEILVEKLLSVTGQTLIFVNSRYDCYKTASLIIRRIILKNEKQQGKTQTKTYDLDAYIRHGIGIHNAGMPKAERQRVESLFLKFELKYVICTKTLAWGLNMPAKNVILYKTKYYSDGQFRDVSLSDVLQIVGRAGRIDYINKEKHTTSDGKDETKHLENFGTAFIISDNLNFYTTKLKIKPPIESCLLRNMINCLNSQIGLETYMSLDSCIKWFKRTFLYVRGSKAPGNYGFNLERESLAFQNEESVPIEIQNYDVTIQNLMNMAITKLKNCNLITKSDLFQSTAEGRIASYYYIDFRTIGAILDFLDERFSIKKLTNDFKNLNVHENKKSQIEKTTVKNDPEIDSVRIQGKTLTNHQTLFDMQFRNLVFTEFSEIDLEILFLLFNMKEFSQISVRAEESESIIRDVQFFTSKKSFSSDKNHLNVSEITVSPIQKLIFLVFQYFRSIKPSIFSLVSDTNFIKKNLSRLLAATEQTALLKERFFVFKTAFLLRKRIDRGTNHKIQYQEIQNEIKIKKQMINEHFCTIFEVNMVKDETFAFFIASSVDERQNELKDDQEKIFHASMFHKKTTLYFAEDLKDFEITIFSENSPMVYKFKEDKIRNEIQKIHLTNLDGLIPYDLSFKKERIALIENDVQILIDSTLEKQKNWSTVSNILVIHDDKIKIKNDNSRIFHFNVSEIMYMIDEIISKSLDIRDIFIAGCFSLELYEKMHRFESAAITILERNDICKFLDSVID</sequence>
<dbReference type="SMART" id="SM00490">
    <property type="entry name" value="HELICc"/>
    <property type="match status" value="1"/>
</dbReference>
<dbReference type="InterPro" id="IPR050474">
    <property type="entry name" value="Hel308_SKI2-like"/>
</dbReference>
<evidence type="ECO:0000256" key="2">
    <source>
        <dbReference type="ARBA" id="ARBA00022801"/>
    </source>
</evidence>
<dbReference type="PANTHER" id="PTHR47961">
    <property type="entry name" value="DNA POLYMERASE THETA, PUTATIVE (AFU_ORTHOLOGUE AFUA_1G05260)-RELATED"/>
    <property type="match status" value="1"/>
</dbReference>
<dbReference type="Proteomes" id="UP000051530">
    <property type="component" value="Unassembled WGS sequence"/>
</dbReference>
<evidence type="ECO:0000256" key="4">
    <source>
        <dbReference type="ARBA" id="ARBA00022840"/>
    </source>
</evidence>
<dbReference type="SUPFAM" id="SSF46785">
    <property type="entry name" value="Winged helix' DNA-binding domain"/>
    <property type="match status" value="1"/>
</dbReference>
<dbReference type="SUPFAM" id="SSF158702">
    <property type="entry name" value="Sec63 N-terminal domain-like"/>
    <property type="match status" value="1"/>
</dbReference>
<reference evidence="7 8" key="1">
    <citation type="submission" date="2015-07" db="EMBL/GenBank/DDBJ databases">
        <title>The genome of Pseudoloma neurophilia, a relevant intracellular parasite of the zebrafish.</title>
        <authorList>
            <person name="Ndikumana S."/>
            <person name="Pelin A."/>
            <person name="Sanders J."/>
            <person name="Corradi N."/>
        </authorList>
    </citation>
    <scope>NUCLEOTIDE SEQUENCE [LARGE SCALE GENOMIC DNA]</scope>
    <source>
        <strain evidence="7 8">MK1</strain>
    </source>
</reference>
<dbReference type="AlphaFoldDB" id="A0A0R0LV51"/>
<feature type="non-terminal residue" evidence="7">
    <location>
        <position position="1"/>
    </location>
</feature>
<proteinExistence type="predicted"/>
<dbReference type="GO" id="GO:0003676">
    <property type="term" value="F:nucleic acid binding"/>
    <property type="evidence" value="ECO:0007669"/>
    <property type="project" value="InterPro"/>
</dbReference>
<dbReference type="InterPro" id="IPR036388">
    <property type="entry name" value="WH-like_DNA-bd_sf"/>
</dbReference>
<dbReference type="PROSITE" id="PS51192">
    <property type="entry name" value="HELICASE_ATP_BIND_1"/>
    <property type="match status" value="1"/>
</dbReference>
<feature type="domain" description="Helicase ATP-binding" evidence="5">
    <location>
        <begin position="1"/>
        <end position="221"/>
    </location>
</feature>
<dbReference type="Pfam" id="PF00270">
    <property type="entry name" value="DEAD"/>
    <property type="match status" value="1"/>
</dbReference>
<gene>
    <name evidence="7" type="ORF">M153_12050003</name>
</gene>
<dbReference type="Pfam" id="PF00271">
    <property type="entry name" value="Helicase_C"/>
    <property type="match status" value="1"/>
</dbReference>
<dbReference type="Pfam" id="PF02889">
    <property type="entry name" value="Sec63"/>
    <property type="match status" value="1"/>
</dbReference>
<evidence type="ECO:0000259" key="5">
    <source>
        <dbReference type="PROSITE" id="PS51192"/>
    </source>
</evidence>
<protein>
    <submittedName>
        <fullName evidence="7">RNA helicase</fullName>
    </submittedName>
</protein>
<feature type="domain" description="Helicase C-terminal" evidence="6">
    <location>
        <begin position="299"/>
        <end position="478"/>
    </location>
</feature>
<dbReference type="GO" id="GO:0005524">
    <property type="term" value="F:ATP binding"/>
    <property type="evidence" value="ECO:0007669"/>
    <property type="project" value="UniProtKB-KW"/>
</dbReference>